<feature type="compositionally biased region" description="Basic and acidic residues" evidence="1">
    <location>
        <begin position="47"/>
        <end position="66"/>
    </location>
</feature>
<keyword evidence="2" id="KW-1133">Transmembrane helix</keyword>
<evidence type="ECO:0000313" key="4">
    <source>
        <dbReference type="Proteomes" id="UP000198881"/>
    </source>
</evidence>
<dbReference type="Proteomes" id="UP000198881">
    <property type="component" value="Unassembled WGS sequence"/>
</dbReference>
<dbReference type="AlphaFoldDB" id="A0A1I7MK57"/>
<proteinExistence type="predicted"/>
<feature type="transmembrane region" description="Helical" evidence="2">
    <location>
        <begin position="141"/>
        <end position="161"/>
    </location>
</feature>
<dbReference type="EMBL" id="FPCG01000004">
    <property type="protein sequence ID" value="SFV22322.1"/>
    <property type="molecule type" value="Genomic_DNA"/>
</dbReference>
<organism evidence="3 4">
    <name type="scientific">Micrococcus terreus</name>
    <dbReference type="NCBI Taxonomy" id="574650"/>
    <lineage>
        <taxon>Bacteria</taxon>
        <taxon>Bacillati</taxon>
        <taxon>Actinomycetota</taxon>
        <taxon>Actinomycetes</taxon>
        <taxon>Micrococcales</taxon>
        <taxon>Micrococcaceae</taxon>
        <taxon>Micrococcus</taxon>
    </lineage>
</organism>
<dbReference type="STRING" id="574650.SAMN04487966_10432"/>
<evidence type="ECO:0000256" key="2">
    <source>
        <dbReference type="SAM" id="Phobius"/>
    </source>
</evidence>
<reference evidence="3 4" key="1">
    <citation type="submission" date="2016-10" db="EMBL/GenBank/DDBJ databases">
        <authorList>
            <person name="de Groot N.N."/>
        </authorList>
    </citation>
    <scope>NUCLEOTIDE SEQUENCE [LARGE SCALE GENOMIC DNA]</scope>
    <source>
        <strain evidence="3 4">CGMCC 1.7054</strain>
    </source>
</reference>
<evidence type="ECO:0008006" key="5">
    <source>
        <dbReference type="Google" id="ProtNLM"/>
    </source>
</evidence>
<keyword evidence="2" id="KW-0812">Transmembrane</keyword>
<keyword evidence="4" id="KW-1185">Reference proteome</keyword>
<evidence type="ECO:0000313" key="3">
    <source>
        <dbReference type="EMBL" id="SFV22322.1"/>
    </source>
</evidence>
<protein>
    <recommendedName>
        <fullName evidence="5">DUF3043 domain-containing protein</fullName>
    </recommendedName>
</protein>
<sequence>MFGRKKTPETLNGSHAVDAPAETGAVLNGEPMDRPDRSQGKNAPTPTRREREAARKRPLVPDDRKAARQAARQAEAMERGKMRLALETGDERHMPLRDRGPQKRWTRDYVDARTGIAEWLMIVVLVYVLLAFIPVPELQLILTFSLWGLVVLVILEGILLSRTLKRKLAEKFGEVEKGVAWYGVMRALQLRRLRLPKPQVKRGQYPA</sequence>
<feature type="region of interest" description="Disordered" evidence="1">
    <location>
        <begin position="1"/>
        <end position="78"/>
    </location>
</feature>
<evidence type="ECO:0000256" key="1">
    <source>
        <dbReference type="SAM" id="MobiDB-lite"/>
    </source>
</evidence>
<accession>A0A1I7MK57</accession>
<dbReference type="RefSeq" id="WP_245760637.1">
    <property type="nucleotide sequence ID" value="NZ_FPCG01000004.1"/>
</dbReference>
<dbReference type="Pfam" id="PF11241">
    <property type="entry name" value="DUF3043"/>
    <property type="match status" value="1"/>
</dbReference>
<feature type="transmembrane region" description="Helical" evidence="2">
    <location>
        <begin position="116"/>
        <end position="135"/>
    </location>
</feature>
<dbReference type="InterPro" id="IPR021403">
    <property type="entry name" value="DUF3043"/>
</dbReference>
<name>A0A1I7MK57_9MICC</name>
<keyword evidence="2" id="KW-0472">Membrane</keyword>
<gene>
    <name evidence="3" type="ORF">SAMN04487966_10432</name>
</gene>